<proteinExistence type="predicted"/>
<evidence type="ECO:0000256" key="1">
    <source>
        <dbReference type="SAM" id="MobiDB-lite"/>
    </source>
</evidence>
<comment type="caution">
    <text evidence="2">The sequence shown here is derived from an EMBL/GenBank/DDBJ whole genome shotgun (WGS) entry which is preliminary data.</text>
</comment>
<dbReference type="AlphaFoldDB" id="A0A8J6E4C2"/>
<feature type="compositionally biased region" description="Basic and acidic residues" evidence="1">
    <location>
        <begin position="20"/>
        <end position="30"/>
    </location>
</feature>
<protein>
    <submittedName>
        <fullName evidence="2">Uncharacterized protein</fullName>
    </submittedName>
</protein>
<dbReference type="OrthoDB" id="9909003at2759"/>
<sequence length="73" mass="7917">ISSLKACVEDKEERLRKLREQLRRSQKDLDDTVGPGSSSAPAYPLTCGGGSGIVQSTAMLVLQSKNAELKREI</sequence>
<accession>A0A8J6E4C2</accession>
<name>A0A8J6E4C2_ELECQ</name>
<dbReference type="Proteomes" id="UP000770717">
    <property type="component" value="Unassembled WGS sequence"/>
</dbReference>
<evidence type="ECO:0000313" key="2">
    <source>
        <dbReference type="EMBL" id="KAG9462385.1"/>
    </source>
</evidence>
<reference evidence="2" key="1">
    <citation type="thesis" date="2020" institute="ProQuest LLC" country="789 East Eisenhower Parkway, Ann Arbor, MI, USA">
        <title>Comparative Genomics and Chromosome Evolution.</title>
        <authorList>
            <person name="Mudd A.B."/>
        </authorList>
    </citation>
    <scope>NUCLEOTIDE SEQUENCE</scope>
    <source>
        <strain evidence="2">HN-11 Male</strain>
        <tissue evidence="2">Kidney and liver</tissue>
    </source>
</reference>
<evidence type="ECO:0000313" key="3">
    <source>
        <dbReference type="Proteomes" id="UP000770717"/>
    </source>
</evidence>
<organism evidence="2 3">
    <name type="scientific">Eleutherodactylus coqui</name>
    <name type="common">Puerto Rican coqui</name>
    <dbReference type="NCBI Taxonomy" id="57060"/>
    <lineage>
        <taxon>Eukaryota</taxon>
        <taxon>Metazoa</taxon>
        <taxon>Chordata</taxon>
        <taxon>Craniata</taxon>
        <taxon>Vertebrata</taxon>
        <taxon>Euteleostomi</taxon>
        <taxon>Amphibia</taxon>
        <taxon>Batrachia</taxon>
        <taxon>Anura</taxon>
        <taxon>Neobatrachia</taxon>
        <taxon>Hyloidea</taxon>
        <taxon>Eleutherodactylidae</taxon>
        <taxon>Eleutherodactylinae</taxon>
        <taxon>Eleutherodactylus</taxon>
        <taxon>Eleutherodactylus</taxon>
    </lineage>
</organism>
<gene>
    <name evidence="2" type="ORF">GDO78_014218</name>
</gene>
<feature type="region of interest" description="Disordered" evidence="1">
    <location>
        <begin position="20"/>
        <end position="44"/>
    </location>
</feature>
<dbReference type="EMBL" id="WNTK01011591">
    <property type="protein sequence ID" value="KAG9462385.1"/>
    <property type="molecule type" value="Genomic_DNA"/>
</dbReference>
<feature type="non-terminal residue" evidence="2">
    <location>
        <position position="73"/>
    </location>
</feature>
<keyword evidence="3" id="KW-1185">Reference proteome</keyword>
<feature type="non-terminal residue" evidence="2">
    <location>
        <position position="1"/>
    </location>
</feature>